<gene>
    <name evidence="1" type="ORF">PCON_06879</name>
</gene>
<evidence type="ECO:0000313" key="2">
    <source>
        <dbReference type="Proteomes" id="UP000018144"/>
    </source>
</evidence>
<evidence type="ECO:0000313" key="1">
    <source>
        <dbReference type="EMBL" id="CCX07290.1"/>
    </source>
</evidence>
<sequence length="30" mass="3556">MYLITETLQNNPCSRTEIRSPIRNLIPLRL</sequence>
<protein>
    <submittedName>
        <fullName evidence="1">Uncharacterized protein</fullName>
    </submittedName>
</protein>
<organism evidence="1 2">
    <name type="scientific">Pyronema omphalodes (strain CBS 100304)</name>
    <name type="common">Pyronema confluens</name>
    <dbReference type="NCBI Taxonomy" id="1076935"/>
    <lineage>
        <taxon>Eukaryota</taxon>
        <taxon>Fungi</taxon>
        <taxon>Dikarya</taxon>
        <taxon>Ascomycota</taxon>
        <taxon>Pezizomycotina</taxon>
        <taxon>Pezizomycetes</taxon>
        <taxon>Pezizales</taxon>
        <taxon>Pyronemataceae</taxon>
        <taxon>Pyronema</taxon>
    </lineage>
</organism>
<dbReference type="Proteomes" id="UP000018144">
    <property type="component" value="Unassembled WGS sequence"/>
</dbReference>
<accession>U4KZU8</accession>
<name>U4KZU8_PYROM</name>
<dbReference type="AlphaFoldDB" id="U4KZU8"/>
<dbReference type="EMBL" id="HF935349">
    <property type="protein sequence ID" value="CCX07290.1"/>
    <property type="molecule type" value="Genomic_DNA"/>
</dbReference>
<reference evidence="1 2" key="1">
    <citation type="journal article" date="2013" name="PLoS Genet.">
        <title>The genome and development-dependent transcriptomes of Pyronema confluens: a window into fungal evolution.</title>
        <authorList>
            <person name="Traeger S."/>
            <person name="Altegoer F."/>
            <person name="Freitag M."/>
            <person name="Gabaldon T."/>
            <person name="Kempken F."/>
            <person name="Kumar A."/>
            <person name="Marcet-Houben M."/>
            <person name="Poggeler S."/>
            <person name="Stajich J.E."/>
            <person name="Nowrousian M."/>
        </authorList>
    </citation>
    <scope>NUCLEOTIDE SEQUENCE [LARGE SCALE GENOMIC DNA]</scope>
    <source>
        <strain evidence="2">CBS 100304</strain>
        <tissue evidence="1">Vegetative mycelium</tissue>
    </source>
</reference>
<keyword evidence="2" id="KW-1185">Reference proteome</keyword>
<proteinExistence type="predicted"/>